<evidence type="ECO:0000256" key="1">
    <source>
        <dbReference type="SAM" id="SignalP"/>
    </source>
</evidence>
<organism evidence="2 3">
    <name type="scientific">Actinopolyspora saharensis</name>
    <dbReference type="NCBI Taxonomy" id="995062"/>
    <lineage>
        <taxon>Bacteria</taxon>
        <taxon>Bacillati</taxon>
        <taxon>Actinomycetota</taxon>
        <taxon>Actinomycetes</taxon>
        <taxon>Actinopolysporales</taxon>
        <taxon>Actinopolysporaceae</taxon>
        <taxon>Actinopolyspora</taxon>
    </lineage>
</organism>
<feature type="chain" id="PRO_5011569785" description="DUF4232 domain-containing protein" evidence="1">
    <location>
        <begin position="30"/>
        <end position="177"/>
    </location>
</feature>
<proteinExistence type="predicted"/>
<sequence length="177" mass="18368">MRRSTITTSITAALLATGAMVSTAFGSTAATQNEQDSSRAAAPVPSCTAGDLSIDITKDPHGGAGQQAFAVHYTAADADTHCVMQGFPTSVRFYQPNGEIATGIFATAEHTVAEPVTIDADHSGVSYFLQPATGQHNAVGSVEFRTPTGVQRNHVEVAWPDDSVHGADLKVTPVSQA</sequence>
<dbReference type="AlphaFoldDB" id="A0A1H1GM73"/>
<feature type="signal peptide" evidence="1">
    <location>
        <begin position="1"/>
        <end position="29"/>
    </location>
</feature>
<evidence type="ECO:0000313" key="3">
    <source>
        <dbReference type="Proteomes" id="UP000199301"/>
    </source>
</evidence>
<name>A0A1H1GM73_9ACTN</name>
<keyword evidence="1" id="KW-0732">Signal</keyword>
<gene>
    <name evidence="2" type="ORF">SAMN04489718_3737</name>
</gene>
<protein>
    <recommendedName>
        <fullName evidence="4">DUF4232 domain-containing protein</fullName>
    </recommendedName>
</protein>
<evidence type="ECO:0008006" key="4">
    <source>
        <dbReference type="Google" id="ProtNLM"/>
    </source>
</evidence>
<dbReference type="EMBL" id="FNKO01000002">
    <property type="protein sequence ID" value="SDR14259.1"/>
    <property type="molecule type" value="Genomic_DNA"/>
</dbReference>
<dbReference type="STRING" id="995062.SAMN04489718_3737"/>
<keyword evidence="3" id="KW-1185">Reference proteome</keyword>
<reference evidence="3" key="1">
    <citation type="submission" date="2016-10" db="EMBL/GenBank/DDBJ databases">
        <authorList>
            <person name="Varghese N."/>
            <person name="Submissions S."/>
        </authorList>
    </citation>
    <scope>NUCLEOTIDE SEQUENCE [LARGE SCALE GENOMIC DNA]</scope>
    <source>
        <strain evidence="3">DSM 45459</strain>
    </source>
</reference>
<evidence type="ECO:0000313" key="2">
    <source>
        <dbReference type="EMBL" id="SDR14259.1"/>
    </source>
</evidence>
<dbReference type="RefSeq" id="WP_092526094.1">
    <property type="nucleotide sequence ID" value="NZ_FNKO01000002.1"/>
</dbReference>
<accession>A0A1H1GM73</accession>
<dbReference type="Proteomes" id="UP000199301">
    <property type="component" value="Unassembled WGS sequence"/>
</dbReference>
<dbReference type="OrthoDB" id="5185278at2"/>